<name>A0A8X6TER8_NEPPI</name>
<reference evidence="2" key="1">
    <citation type="submission" date="2020-08" db="EMBL/GenBank/DDBJ databases">
        <title>Multicomponent nature underlies the extraordinary mechanical properties of spider dragline silk.</title>
        <authorList>
            <person name="Kono N."/>
            <person name="Nakamura H."/>
            <person name="Mori M."/>
            <person name="Yoshida Y."/>
            <person name="Ohtoshi R."/>
            <person name="Malay A.D."/>
            <person name="Moran D.A.P."/>
            <person name="Tomita M."/>
            <person name="Numata K."/>
            <person name="Arakawa K."/>
        </authorList>
    </citation>
    <scope>NUCLEOTIDE SEQUENCE</scope>
</reference>
<evidence type="ECO:0000313" key="2">
    <source>
        <dbReference type="EMBL" id="GFT08845.1"/>
    </source>
</evidence>
<keyword evidence="3" id="KW-1185">Reference proteome</keyword>
<protein>
    <submittedName>
        <fullName evidence="2">Uncharacterized protein</fullName>
    </submittedName>
</protein>
<dbReference type="AlphaFoldDB" id="A0A8X6TER8"/>
<feature type="compositionally biased region" description="Polar residues" evidence="1">
    <location>
        <begin position="91"/>
        <end position="102"/>
    </location>
</feature>
<feature type="region of interest" description="Disordered" evidence="1">
    <location>
        <begin position="82"/>
        <end position="102"/>
    </location>
</feature>
<sequence>MNTFTASDRTPSTKQRHSLLLKNSFKTTPPRHIFPTLIYQNSWIAMRLRQPPPSFYHLQYTVPIFQFCKSNANLVPMSYDANGKKRMRSPLFSSDAPQNSRR</sequence>
<dbReference type="Proteomes" id="UP000887013">
    <property type="component" value="Unassembled WGS sequence"/>
</dbReference>
<comment type="caution">
    <text evidence="2">The sequence shown here is derived from an EMBL/GenBank/DDBJ whole genome shotgun (WGS) entry which is preliminary data.</text>
</comment>
<gene>
    <name evidence="2" type="ORF">NPIL_659571</name>
</gene>
<dbReference type="EMBL" id="BMAW01057044">
    <property type="protein sequence ID" value="GFT08845.1"/>
    <property type="molecule type" value="Genomic_DNA"/>
</dbReference>
<evidence type="ECO:0000256" key="1">
    <source>
        <dbReference type="SAM" id="MobiDB-lite"/>
    </source>
</evidence>
<accession>A0A8X6TER8</accession>
<organism evidence="2 3">
    <name type="scientific">Nephila pilipes</name>
    <name type="common">Giant wood spider</name>
    <name type="synonym">Nephila maculata</name>
    <dbReference type="NCBI Taxonomy" id="299642"/>
    <lineage>
        <taxon>Eukaryota</taxon>
        <taxon>Metazoa</taxon>
        <taxon>Ecdysozoa</taxon>
        <taxon>Arthropoda</taxon>
        <taxon>Chelicerata</taxon>
        <taxon>Arachnida</taxon>
        <taxon>Araneae</taxon>
        <taxon>Araneomorphae</taxon>
        <taxon>Entelegynae</taxon>
        <taxon>Araneoidea</taxon>
        <taxon>Nephilidae</taxon>
        <taxon>Nephila</taxon>
    </lineage>
</organism>
<evidence type="ECO:0000313" key="3">
    <source>
        <dbReference type="Proteomes" id="UP000887013"/>
    </source>
</evidence>
<proteinExistence type="predicted"/>